<evidence type="ECO:0000256" key="4">
    <source>
        <dbReference type="SAM" id="MobiDB-lite"/>
    </source>
</evidence>
<organism evidence="5 6">
    <name type="scientific">Machaerirhynchus nigripectus</name>
    <dbReference type="NCBI Taxonomy" id="1160894"/>
    <lineage>
        <taxon>Eukaryota</taxon>
        <taxon>Metazoa</taxon>
        <taxon>Chordata</taxon>
        <taxon>Craniata</taxon>
        <taxon>Vertebrata</taxon>
        <taxon>Euteleostomi</taxon>
        <taxon>Archelosauria</taxon>
        <taxon>Archosauria</taxon>
        <taxon>Dinosauria</taxon>
        <taxon>Saurischia</taxon>
        <taxon>Theropoda</taxon>
        <taxon>Coelurosauria</taxon>
        <taxon>Aves</taxon>
        <taxon>Neognathae</taxon>
        <taxon>Neoaves</taxon>
        <taxon>Telluraves</taxon>
        <taxon>Australaves</taxon>
        <taxon>Passeriformes</taxon>
        <taxon>Corvoidea</taxon>
        <taxon>Dicruridae</taxon>
        <taxon>Machaerirhynchus</taxon>
    </lineage>
</organism>
<evidence type="ECO:0000313" key="5">
    <source>
        <dbReference type="EMBL" id="NWW00748.1"/>
    </source>
</evidence>
<dbReference type="Gene3D" id="4.10.830.40">
    <property type="match status" value="1"/>
</dbReference>
<dbReference type="PANTHER" id="PTHR25465:SF77">
    <property type="entry name" value="E3 UBIQUITIN_ISG15 LIGASE TRIM25"/>
    <property type="match status" value="1"/>
</dbReference>
<keyword evidence="6" id="KW-1185">Reference proteome</keyword>
<dbReference type="GO" id="GO:0008270">
    <property type="term" value="F:zinc ion binding"/>
    <property type="evidence" value="ECO:0007669"/>
    <property type="project" value="UniProtKB-KW"/>
</dbReference>
<keyword evidence="3" id="KW-0862">Zinc</keyword>
<dbReference type="AlphaFoldDB" id="A0A7K6JLC1"/>
<feature type="region of interest" description="Disordered" evidence="4">
    <location>
        <begin position="18"/>
        <end position="37"/>
    </location>
</feature>
<feature type="compositionally biased region" description="Basic and acidic residues" evidence="4">
    <location>
        <begin position="19"/>
        <end position="37"/>
    </location>
</feature>
<gene>
    <name evidence="5" type="primary">Trim29_2</name>
    <name evidence="5" type="ORF">MACNIG_R05931</name>
</gene>
<name>A0A7K6JLC1_9CORV</name>
<proteinExistence type="predicted"/>
<feature type="non-terminal residue" evidence="5">
    <location>
        <position position="1"/>
    </location>
</feature>
<evidence type="ECO:0000256" key="1">
    <source>
        <dbReference type="ARBA" id="ARBA00022723"/>
    </source>
</evidence>
<accession>A0A7K6JLC1</accession>
<dbReference type="Proteomes" id="UP000574967">
    <property type="component" value="Unassembled WGS sequence"/>
</dbReference>
<sequence length="121" mass="13604">LHPNLHLRNIVQKFMDAPTHQEKEKQEAQCKGKGEKSGQPEVILWNSCLQELQPAVNTCLSCEASLCQAHLSKHNSKNVRRNHALLEPCEGSTLGKNYDAQALAERRSPKQGKLLECFCEN</sequence>
<dbReference type="PANTHER" id="PTHR25465">
    <property type="entry name" value="B-BOX DOMAIN CONTAINING"/>
    <property type="match status" value="1"/>
</dbReference>
<dbReference type="InterPro" id="IPR051051">
    <property type="entry name" value="E3_ubiq-ligase_TRIM/RNF"/>
</dbReference>
<comment type="caution">
    <text evidence="5">The sequence shown here is derived from an EMBL/GenBank/DDBJ whole genome shotgun (WGS) entry which is preliminary data.</text>
</comment>
<evidence type="ECO:0000256" key="2">
    <source>
        <dbReference type="ARBA" id="ARBA00022771"/>
    </source>
</evidence>
<protein>
    <submittedName>
        <fullName evidence="5">TRI29 protein</fullName>
    </submittedName>
</protein>
<reference evidence="5 6" key="1">
    <citation type="submission" date="2019-09" db="EMBL/GenBank/DDBJ databases">
        <title>Bird 10,000 Genomes (B10K) Project - Family phase.</title>
        <authorList>
            <person name="Zhang G."/>
        </authorList>
    </citation>
    <scope>NUCLEOTIDE SEQUENCE [LARGE SCALE GENOMIC DNA]</scope>
    <source>
        <strain evidence="5">B10K-DU-029-43</strain>
        <tissue evidence="5">Heart</tissue>
    </source>
</reference>
<evidence type="ECO:0000313" key="6">
    <source>
        <dbReference type="Proteomes" id="UP000574967"/>
    </source>
</evidence>
<dbReference type="EMBL" id="VZRQ01011454">
    <property type="protein sequence ID" value="NWW00748.1"/>
    <property type="molecule type" value="Genomic_DNA"/>
</dbReference>
<keyword evidence="2" id="KW-0863">Zinc-finger</keyword>
<feature type="non-terminal residue" evidence="5">
    <location>
        <position position="121"/>
    </location>
</feature>
<evidence type="ECO:0000256" key="3">
    <source>
        <dbReference type="ARBA" id="ARBA00022833"/>
    </source>
</evidence>
<keyword evidence="1" id="KW-0479">Metal-binding</keyword>